<accession>A0A4Q4M0H8</accession>
<feature type="compositionally biased region" description="Polar residues" evidence="1">
    <location>
        <begin position="436"/>
        <end position="450"/>
    </location>
</feature>
<feature type="compositionally biased region" description="Low complexity" evidence="1">
    <location>
        <begin position="423"/>
        <end position="435"/>
    </location>
</feature>
<proteinExistence type="predicted"/>
<reference evidence="3" key="1">
    <citation type="journal article" date="2019" name="bioRxiv">
        <title>Genomics, evolutionary history and diagnostics of the Alternaria alternata species group including apple and Asian pear pathotypes.</title>
        <authorList>
            <person name="Armitage A.D."/>
            <person name="Cockerton H.M."/>
            <person name="Sreenivasaprasad S."/>
            <person name="Woodhall J.W."/>
            <person name="Lane C.R."/>
            <person name="Harrison R.J."/>
            <person name="Clarkson J.P."/>
        </authorList>
    </citation>
    <scope>NUCLEOTIDE SEQUENCE [LARGE SCALE GENOMIC DNA]</scope>
    <source>
        <strain evidence="3">FERA 1082</strain>
    </source>
</reference>
<feature type="compositionally biased region" description="Basic and acidic residues" evidence="1">
    <location>
        <begin position="363"/>
        <end position="377"/>
    </location>
</feature>
<comment type="caution">
    <text evidence="2">The sequence shown here is derived from an EMBL/GenBank/DDBJ whole genome shotgun (WGS) entry which is preliminary data.</text>
</comment>
<dbReference type="Proteomes" id="UP000292402">
    <property type="component" value="Unassembled WGS sequence"/>
</dbReference>
<organism evidence="2 3">
    <name type="scientific">Alternaria tenuissima</name>
    <dbReference type="NCBI Taxonomy" id="119927"/>
    <lineage>
        <taxon>Eukaryota</taxon>
        <taxon>Fungi</taxon>
        <taxon>Dikarya</taxon>
        <taxon>Ascomycota</taxon>
        <taxon>Pezizomycotina</taxon>
        <taxon>Dothideomycetes</taxon>
        <taxon>Pleosporomycetidae</taxon>
        <taxon>Pleosporales</taxon>
        <taxon>Pleosporineae</taxon>
        <taxon>Pleosporaceae</taxon>
        <taxon>Alternaria</taxon>
        <taxon>Alternaria sect. Alternaria</taxon>
        <taxon>Alternaria alternata complex</taxon>
    </lineage>
</organism>
<sequence>MGGLNTSDERIRRYEGSIKDRGISALPDRRRLPTSLPPSHLSAAFSRRRRLPTSLSPSHLSVAFPPLCRLPTSLSPSHAAVAFPPLCRLLTPPSPSHLSVAFSRRRRLPTSLPPSHAAVAFPPLCRLLTPPSPSYVALHLAMAPLRLSTVLESNDSAAEAKYRLLTKLLQMKLSKVQMASNAIYDWDESYCQKQVSEWNHLYQQELHGDWRESEDKKAPKEAEQRQSQLVTLIKEVYGVRFAWILKKFPNSLWYFDNKRSPAGVNLLVTLIKFAEDAQDAASGSNATAFHASPTEHLPSTPAAVEETSDQYQRDEKTLINENLNNIQQLQATTAYERKSDGVQASITPLSVPSTSSPGIAKRRLADREDESGSEHFGTDVSGDQTSQYPKAKRVRQTPNAAAESAPEGFLSPNPPHDGKKIVTKTTTSNMSSTSKQVVQAQRADGSNSGPTIDDGDIYLGPSGTVSAESLLTILVPSPMDKVEMHAWDPYHAIRFVHQILGEEPVPKLCDDNYHYFDIFLWPQDLGTLVSRMPKMKEWATEVENKRGQVSRERIGVALSIHVPNDSFLAIRVPYCSEKFHAQPGPQ</sequence>
<protein>
    <submittedName>
        <fullName evidence="2">Uncharacterized protein</fullName>
    </submittedName>
</protein>
<evidence type="ECO:0000256" key="1">
    <source>
        <dbReference type="SAM" id="MobiDB-lite"/>
    </source>
</evidence>
<feature type="compositionally biased region" description="Polar residues" evidence="1">
    <location>
        <begin position="344"/>
        <end position="357"/>
    </location>
</feature>
<name>A0A4Q4M0H8_9PLEO</name>
<dbReference type="AlphaFoldDB" id="A0A4Q4M0H8"/>
<gene>
    <name evidence="2" type="ORF">AA0114_g12726</name>
</gene>
<evidence type="ECO:0000313" key="3">
    <source>
        <dbReference type="Proteomes" id="UP000292402"/>
    </source>
</evidence>
<feature type="region of interest" description="Disordered" evidence="1">
    <location>
        <begin position="344"/>
        <end position="459"/>
    </location>
</feature>
<feature type="region of interest" description="Disordered" evidence="1">
    <location>
        <begin position="284"/>
        <end position="311"/>
    </location>
</feature>
<dbReference type="EMBL" id="PDXA01000098">
    <property type="protein sequence ID" value="RYN24980.1"/>
    <property type="molecule type" value="Genomic_DNA"/>
</dbReference>
<evidence type="ECO:0000313" key="2">
    <source>
        <dbReference type="EMBL" id="RYN24980.1"/>
    </source>
</evidence>